<dbReference type="STRING" id="734.B0187_03155"/>
<dbReference type="RefSeq" id="WP_078236411.1">
    <property type="nucleotide sequence ID" value="NZ_MUYA01000004.1"/>
</dbReference>
<gene>
    <name evidence="2" type="ORF">B0187_03155</name>
</gene>
<evidence type="ECO:0008006" key="4">
    <source>
        <dbReference type="Google" id="ProtNLM"/>
    </source>
</evidence>
<protein>
    <recommendedName>
        <fullName evidence="4">SHOCT domain-containing protein</fullName>
    </recommendedName>
</protein>
<evidence type="ECO:0000313" key="3">
    <source>
        <dbReference type="Proteomes" id="UP000190867"/>
    </source>
</evidence>
<dbReference type="AlphaFoldDB" id="A0A1T0ATX4"/>
<dbReference type="Proteomes" id="UP000190867">
    <property type="component" value="Unassembled WGS sequence"/>
</dbReference>
<evidence type="ECO:0000313" key="2">
    <source>
        <dbReference type="EMBL" id="OOR99822.1"/>
    </source>
</evidence>
<organism evidence="2 3">
    <name type="scientific">Haemophilus paracuniculus</name>
    <dbReference type="NCBI Taxonomy" id="734"/>
    <lineage>
        <taxon>Bacteria</taxon>
        <taxon>Pseudomonadati</taxon>
        <taxon>Pseudomonadota</taxon>
        <taxon>Gammaproteobacteria</taxon>
        <taxon>Pasteurellales</taxon>
        <taxon>Pasteurellaceae</taxon>
        <taxon>Haemophilus</taxon>
    </lineage>
</organism>
<evidence type="ECO:0000256" key="1">
    <source>
        <dbReference type="SAM" id="Phobius"/>
    </source>
</evidence>
<reference evidence="2 3" key="1">
    <citation type="submission" date="2017-02" db="EMBL/GenBank/DDBJ databases">
        <title>Draft genome sequence of Haemophilus paracuniculus CCUG 43573 type strain.</title>
        <authorList>
            <person name="Engstrom-Jakobsson H."/>
            <person name="Salva-Serra F."/>
            <person name="Thorell K."/>
            <person name="Gonzales-Siles L."/>
            <person name="Karlsson R."/>
            <person name="Boulund F."/>
            <person name="Engstrand L."/>
            <person name="Kristiansson E."/>
            <person name="Moore E."/>
        </authorList>
    </citation>
    <scope>NUCLEOTIDE SEQUENCE [LARGE SCALE GENOMIC DNA]</scope>
    <source>
        <strain evidence="2 3">CCUG 43573</strain>
    </source>
</reference>
<dbReference type="EMBL" id="MUYA01000004">
    <property type="protein sequence ID" value="OOR99822.1"/>
    <property type="molecule type" value="Genomic_DNA"/>
</dbReference>
<keyword evidence="1" id="KW-1133">Transmembrane helix</keyword>
<keyword evidence="1" id="KW-0472">Membrane</keyword>
<proteinExistence type="predicted"/>
<sequence length="87" mass="10084">MARSTTRELERLIKLREQGKISALEFLALRQELMSGVSIQLPEEKDTSNRDAFFGFLFLLLCAGGYYLYNNMDSIFKKDDKPKMVQN</sequence>
<name>A0A1T0ATX4_9PAST</name>
<comment type="caution">
    <text evidence="2">The sequence shown here is derived from an EMBL/GenBank/DDBJ whole genome shotgun (WGS) entry which is preliminary data.</text>
</comment>
<keyword evidence="3" id="KW-1185">Reference proteome</keyword>
<keyword evidence="1" id="KW-0812">Transmembrane</keyword>
<accession>A0A1T0ATX4</accession>
<feature type="transmembrane region" description="Helical" evidence="1">
    <location>
        <begin position="52"/>
        <end position="69"/>
    </location>
</feature>